<dbReference type="SUPFAM" id="SSF56219">
    <property type="entry name" value="DNase I-like"/>
    <property type="match status" value="1"/>
</dbReference>
<dbReference type="InterPro" id="IPR036691">
    <property type="entry name" value="Endo/exonu/phosph_ase_sf"/>
</dbReference>
<dbReference type="GO" id="GO:0006506">
    <property type="term" value="P:GPI anchor biosynthetic process"/>
    <property type="evidence" value="ECO:0007669"/>
    <property type="project" value="TreeGrafter"/>
</dbReference>
<dbReference type="GO" id="GO:0003824">
    <property type="term" value="F:catalytic activity"/>
    <property type="evidence" value="ECO:0007669"/>
    <property type="project" value="InterPro"/>
</dbReference>
<dbReference type="InterPro" id="IPR051916">
    <property type="entry name" value="GPI-anchor_lipid_remodeler"/>
</dbReference>
<dbReference type="InterPro" id="IPR005135">
    <property type="entry name" value="Endo/exonuclease/phosphatase"/>
</dbReference>
<proteinExistence type="predicted"/>
<evidence type="ECO:0000313" key="2">
    <source>
        <dbReference type="EMBL" id="KAK9843329.1"/>
    </source>
</evidence>
<dbReference type="PANTHER" id="PTHR14859:SF15">
    <property type="entry name" value="ENDONUCLEASE_EXONUCLEASE_PHOSPHATASE DOMAIN-CONTAINING PROTEIN"/>
    <property type="match status" value="1"/>
</dbReference>
<gene>
    <name evidence="2" type="ORF">WJX74_010444</name>
</gene>
<dbReference type="Proteomes" id="UP001438707">
    <property type="component" value="Unassembled WGS sequence"/>
</dbReference>
<accession>A0AAW1SAN0</accession>
<keyword evidence="3" id="KW-1185">Reference proteome</keyword>
<evidence type="ECO:0000259" key="1">
    <source>
        <dbReference type="Pfam" id="PF03372"/>
    </source>
</evidence>
<sequence>MRSDLPGPGQLLFHDCRPQQRLATDIARPVRLLQWNIERGYQLPKILAELREIDADVIALQEVDIGCDRSGSADTGLEIAQALQLNYVFFCEFEELHSPARDARSQGGGVHGNAFLSRFDIHDARIIQHR</sequence>
<dbReference type="EMBL" id="JALJOS010000002">
    <property type="protein sequence ID" value="KAK9843329.1"/>
    <property type="molecule type" value="Genomic_DNA"/>
</dbReference>
<protein>
    <recommendedName>
        <fullName evidence="1">Endonuclease/exonuclease/phosphatase domain-containing protein</fullName>
    </recommendedName>
</protein>
<dbReference type="AlphaFoldDB" id="A0AAW1SAN0"/>
<dbReference type="GO" id="GO:0016020">
    <property type="term" value="C:membrane"/>
    <property type="evidence" value="ECO:0007669"/>
    <property type="project" value="GOC"/>
</dbReference>
<evidence type="ECO:0000313" key="3">
    <source>
        <dbReference type="Proteomes" id="UP001438707"/>
    </source>
</evidence>
<name>A0AAW1SAN0_9CHLO</name>
<comment type="caution">
    <text evidence="2">The sequence shown here is derived from an EMBL/GenBank/DDBJ whole genome shotgun (WGS) entry which is preliminary data.</text>
</comment>
<organism evidence="2 3">
    <name type="scientific">Apatococcus lobatus</name>
    <dbReference type="NCBI Taxonomy" id="904363"/>
    <lineage>
        <taxon>Eukaryota</taxon>
        <taxon>Viridiplantae</taxon>
        <taxon>Chlorophyta</taxon>
        <taxon>core chlorophytes</taxon>
        <taxon>Trebouxiophyceae</taxon>
        <taxon>Chlorellales</taxon>
        <taxon>Chlorellaceae</taxon>
        <taxon>Apatococcus</taxon>
    </lineage>
</organism>
<dbReference type="Gene3D" id="3.60.10.10">
    <property type="entry name" value="Endonuclease/exonuclease/phosphatase"/>
    <property type="match status" value="1"/>
</dbReference>
<feature type="domain" description="Endonuclease/exonuclease/phosphatase" evidence="1">
    <location>
        <begin position="33"/>
        <end position="124"/>
    </location>
</feature>
<reference evidence="2 3" key="1">
    <citation type="journal article" date="2024" name="Nat. Commun.">
        <title>Phylogenomics reveals the evolutionary origins of lichenization in chlorophyte algae.</title>
        <authorList>
            <person name="Puginier C."/>
            <person name="Libourel C."/>
            <person name="Otte J."/>
            <person name="Skaloud P."/>
            <person name="Haon M."/>
            <person name="Grisel S."/>
            <person name="Petersen M."/>
            <person name="Berrin J.G."/>
            <person name="Delaux P.M."/>
            <person name="Dal Grande F."/>
            <person name="Keller J."/>
        </authorList>
    </citation>
    <scope>NUCLEOTIDE SEQUENCE [LARGE SCALE GENOMIC DNA]</scope>
    <source>
        <strain evidence="2 3">SAG 2145</strain>
    </source>
</reference>
<dbReference type="PANTHER" id="PTHR14859">
    <property type="entry name" value="CALCOFLUOR WHITE HYPERSENSITIVE PROTEIN PRECURSOR"/>
    <property type="match status" value="1"/>
</dbReference>
<dbReference type="Pfam" id="PF03372">
    <property type="entry name" value="Exo_endo_phos"/>
    <property type="match status" value="1"/>
</dbReference>